<evidence type="ECO:0000313" key="2">
    <source>
        <dbReference type="EMBL" id="PHE94563.1"/>
    </source>
</evidence>
<protein>
    <submittedName>
        <fullName evidence="1">Deoxyuridine 5'-triphosphate nucleotidohydrolase</fullName>
    </submittedName>
</protein>
<dbReference type="RefSeq" id="WP_003203637.1">
    <property type="nucleotide sequence ID" value="NZ_CM000744.1"/>
</dbReference>
<name>A0A2A8GSL6_9BACI</name>
<proteinExistence type="predicted"/>
<accession>A0A2A8GSL6</accession>
<gene>
    <name evidence="2" type="ORF">COF81_16320</name>
    <name evidence="1" type="ORF">FOS08_20510</name>
</gene>
<dbReference type="Proteomes" id="UP000221918">
    <property type="component" value="Unassembled WGS sequence"/>
</dbReference>
<dbReference type="EMBL" id="VLYX01000028">
    <property type="protein sequence ID" value="MDR4328212.1"/>
    <property type="molecule type" value="Genomic_DNA"/>
</dbReference>
<reference evidence="2 3" key="1">
    <citation type="submission" date="2017-09" db="EMBL/GenBank/DDBJ databases">
        <title>Large-scale bioinformatics analysis of Bacillus genomes uncovers conserved roles of natural products in bacterial physiology.</title>
        <authorList>
            <consortium name="Agbiome Team Llc"/>
            <person name="Bleich R.M."/>
            <person name="Grubbs K.J."/>
            <person name="Santa Maria K.C."/>
            <person name="Allen S.E."/>
            <person name="Farag S."/>
            <person name="Shank E.A."/>
            <person name="Bowers A."/>
        </authorList>
    </citation>
    <scope>NUCLEOTIDE SEQUENCE [LARGE SCALE GENOMIC DNA]</scope>
    <source>
        <strain evidence="2 3">AFS037265</strain>
    </source>
</reference>
<evidence type="ECO:0000313" key="1">
    <source>
        <dbReference type="EMBL" id="MDR4328212.1"/>
    </source>
</evidence>
<sequence>MDVIERGTRIAQDFIVPVETAYFVEVRRTKWADQYKSEHLIPKQAYLDNGW</sequence>
<dbReference type="Proteomes" id="UP001248134">
    <property type="component" value="Unassembled WGS sequence"/>
</dbReference>
<organism evidence="1 4">
    <name type="scientific">Bacillus pseudomycoides</name>
    <dbReference type="NCBI Taxonomy" id="64104"/>
    <lineage>
        <taxon>Bacteria</taxon>
        <taxon>Bacillati</taxon>
        <taxon>Bacillota</taxon>
        <taxon>Bacilli</taxon>
        <taxon>Bacillales</taxon>
        <taxon>Bacillaceae</taxon>
        <taxon>Bacillus</taxon>
        <taxon>Bacillus cereus group</taxon>
    </lineage>
</organism>
<dbReference type="EMBL" id="NUTL01000066">
    <property type="protein sequence ID" value="PHE94563.1"/>
    <property type="molecule type" value="Genomic_DNA"/>
</dbReference>
<reference evidence="1" key="2">
    <citation type="submission" date="2019-07" db="EMBL/GenBank/DDBJ databases">
        <title>Phylogenomic Reclassification of ATCC Bacillus Strains and Various Taxa within the Genus Bacillus.</title>
        <authorList>
            <person name="Riojas M.A."/>
            <person name="Frank A.M."/>
            <person name="Fenn S.L."/>
            <person name="King S.P."/>
            <person name="Brower S.M."/>
            <person name="Hazbon M.H."/>
        </authorList>
    </citation>
    <scope>NUCLEOTIDE SEQUENCE</scope>
    <source>
        <strain evidence="1">NR-12239</strain>
    </source>
</reference>
<dbReference type="AlphaFoldDB" id="A0A2A8GSL6"/>
<evidence type="ECO:0000313" key="4">
    <source>
        <dbReference type="Proteomes" id="UP001248134"/>
    </source>
</evidence>
<comment type="caution">
    <text evidence="1">The sequence shown here is derived from an EMBL/GenBank/DDBJ whole genome shotgun (WGS) entry which is preliminary data.</text>
</comment>
<accession>C3AVE7</accession>
<evidence type="ECO:0000313" key="3">
    <source>
        <dbReference type="Proteomes" id="UP000221918"/>
    </source>
</evidence>